<dbReference type="PANTHER" id="PTHR23310:SF62">
    <property type="entry name" value="ACYL-COA BINDING PROTEIN 1, ISOFORM A"/>
    <property type="match status" value="1"/>
</dbReference>
<feature type="domain" description="ACB" evidence="2">
    <location>
        <begin position="1"/>
        <end position="86"/>
    </location>
</feature>
<dbReference type="InterPro" id="IPR014352">
    <property type="entry name" value="FERM/acyl-CoA-bd_prot_sf"/>
</dbReference>
<accession>A0ABS1L1C1</accession>
<dbReference type="RefSeq" id="WP_202015876.1">
    <property type="nucleotide sequence ID" value="NZ_JAERRB010000016.1"/>
</dbReference>
<dbReference type="PANTHER" id="PTHR23310">
    <property type="entry name" value="ACYL-COA-BINDING PROTEIN, ACBP"/>
    <property type="match status" value="1"/>
</dbReference>
<dbReference type="InterPro" id="IPR000582">
    <property type="entry name" value="Acyl-CoA-binding_protein"/>
</dbReference>
<dbReference type="InterPro" id="IPR022408">
    <property type="entry name" value="Acyl-CoA-binding_prot_CS"/>
</dbReference>
<evidence type="ECO:0000313" key="3">
    <source>
        <dbReference type="EMBL" id="MBL0745444.1"/>
    </source>
</evidence>
<organism evidence="3 4">
    <name type="scientific">Chryseolinea lacunae</name>
    <dbReference type="NCBI Taxonomy" id="2801331"/>
    <lineage>
        <taxon>Bacteria</taxon>
        <taxon>Pseudomonadati</taxon>
        <taxon>Bacteroidota</taxon>
        <taxon>Cytophagia</taxon>
        <taxon>Cytophagales</taxon>
        <taxon>Fulvivirgaceae</taxon>
        <taxon>Chryseolinea</taxon>
    </lineage>
</organism>
<evidence type="ECO:0000256" key="1">
    <source>
        <dbReference type="ARBA" id="ARBA00023121"/>
    </source>
</evidence>
<evidence type="ECO:0000259" key="2">
    <source>
        <dbReference type="PROSITE" id="PS51228"/>
    </source>
</evidence>
<dbReference type="PROSITE" id="PS00880">
    <property type="entry name" value="ACB_1"/>
    <property type="match status" value="1"/>
</dbReference>
<dbReference type="Pfam" id="PF00887">
    <property type="entry name" value="ACBP"/>
    <property type="match status" value="1"/>
</dbReference>
<dbReference type="PROSITE" id="PS51228">
    <property type="entry name" value="ACB_2"/>
    <property type="match status" value="1"/>
</dbReference>
<name>A0ABS1L1C1_9BACT</name>
<dbReference type="Proteomes" id="UP000613030">
    <property type="component" value="Unassembled WGS sequence"/>
</dbReference>
<keyword evidence="4" id="KW-1185">Reference proteome</keyword>
<keyword evidence="1" id="KW-0446">Lipid-binding</keyword>
<dbReference type="PRINTS" id="PR00689">
    <property type="entry name" value="ACOABINDINGP"/>
</dbReference>
<sequence>MDAQLFATAVDRSKAFTKRPTNEELLQLYGLFKQATEGDATGDRPGGFDFKAIAKFDAWEELKGKTKEQAMQEYVTLVDTLHQRYA</sequence>
<reference evidence="3 4" key="1">
    <citation type="submission" date="2021-01" db="EMBL/GenBank/DDBJ databases">
        <title>Chryseolinea sp. Jin1 Genome sequencing and assembly.</title>
        <authorList>
            <person name="Kim I."/>
        </authorList>
    </citation>
    <scope>NUCLEOTIDE SEQUENCE [LARGE SCALE GENOMIC DNA]</scope>
    <source>
        <strain evidence="3 4">Jin1</strain>
    </source>
</reference>
<comment type="caution">
    <text evidence="3">The sequence shown here is derived from an EMBL/GenBank/DDBJ whole genome shotgun (WGS) entry which is preliminary data.</text>
</comment>
<proteinExistence type="predicted"/>
<dbReference type="InterPro" id="IPR035984">
    <property type="entry name" value="Acyl-CoA-binding_sf"/>
</dbReference>
<evidence type="ECO:0000313" key="4">
    <source>
        <dbReference type="Proteomes" id="UP000613030"/>
    </source>
</evidence>
<dbReference type="SUPFAM" id="SSF47027">
    <property type="entry name" value="Acyl-CoA binding protein"/>
    <property type="match status" value="1"/>
</dbReference>
<dbReference type="Gene3D" id="1.20.80.10">
    <property type="match status" value="1"/>
</dbReference>
<dbReference type="EMBL" id="JAERRB010000016">
    <property type="protein sequence ID" value="MBL0745444.1"/>
    <property type="molecule type" value="Genomic_DNA"/>
</dbReference>
<gene>
    <name evidence="3" type="ORF">JI741_29705</name>
</gene>
<protein>
    <submittedName>
        <fullName evidence="3">Acyl-CoA-binding protein</fullName>
    </submittedName>
</protein>